<protein>
    <submittedName>
        <fullName evidence="1">Uncharacterized protein</fullName>
    </submittedName>
</protein>
<name>A0AA39TI62_9PEZI</name>
<proteinExistence type="predicted"/>
<comment type="caution">
    <text evidence="1">The sequence shown here is derived from an EMBL/GenBank/DDBJ whole genome shotgun (WGS) entry which is preliminary data.</text>
</comment>
<reference evidence="1" key="1">
    <citation type="submission" date="2023-06" db="EMBL/GenBank/DDBJ databases">
        <title>Genome-scale phylogeny and comparative genomics of the fungal order Sordariales.</title>
        <authorList>
            <consortium name="Lawrence Berkeley National Laboratory"/>
            <person name="Hensen N."/>
            <person name="Bonometti L."/>
            <person name="Westerberg I."/>
            <person name="Brannstrom I.O."/>
            <person name="Guillou S."/>
            <person name="Cros-Aarteil S."/>
            <person name="Calhoun S."/>
            <person name="Haridas S."/>
            <person name="Kuo A."/>
            <person name="Mondo S."/>
            <person name="Pangilinan J."/>
            <person name="Riley R."/>
            <person name="LaButti K."/>
            <person name="Andreopoulos B."/>
            <person name="Lipzen A."/>
            <person name="Chen C."/>
            <person name="Yanf M."/>
            <person name="Daum C."/>
            <person name="Ng V."/>
            <person name="Clum A."/>
            <person name="Steindorff A."/>
            <person name="Ohm R."/>
            <person name="Martin F."/>
            <person name="Silar P."/>
            <person name="Natvig D."/>
            <person name="Lalanne C."/>
            <person name="Gautier V."/>
            <person name="Ament-velasquez S.L."/>
            <person name="Kruys A."/>
            <person name="Hutchinson M.I."/>
            <person name="Powell A.J."/>
            <person name="Barry K."/>
            <person name="Miller A.N."/>
            <person name="Grigoriev I.V."/>
            <person name="Debuchy R."/>
            <person name="Gladieux P."/>
            <person name="Thoren M.H."/>
            <person name="Johannesson H."/>
        </authorList>
    </citation>
    <scope>NUCLEOTIDE SEQUENCE</scope>
    <source>
        <strain evidence="1">SMH3391-2</strain>
    </source>
</reference>
<dbReference type="Proteomes" id="UP001174934">
    <property type="component" value="Unassembled WGS sequence"/>
</dbReference>
<sequence>MTATNWTPSACLPQRWKTDAAILIYLREKTSIPLLRLQHTFEDDGAFYFKSIAGFGSITLVGSRRPKPDIKKGNYVFCHNDLGQHNVIVDPETLKINACSR</sequence>
<evidence type="ECO:0000313" key="2">
    <source>
        <dbReference type="Proteomes" id="UP001174934"/>
    </source>
</evidence>
<evidence type="ECO:0000313" key="1">
    <source>
        <dbReference type="EMBL" id="KAK0612292.1"/>
    </source>
</evidence>
<organism evidence="1 2">
    <name type="scientific">Bombardia bombarda</name>
    <dbReference type="NCBI Taxonomy" id="252184"/>
    <lineage>
        <taxon>Eukaryota</taxon>
        <taxon>Fungi</taxon>
        <taxon>Dikarya</taxon>
        <taxon>Ascomycota</taxon>
        <taxon>Pezizomycotina</taxon>
        <taxon>Sordariomycetes</taxon>
        <taxon>Sordariomycetidae</taxon>
        <taxon>Sordariales</taxon>
        <taxon>Lasiosphaeriaceae</taxon>
        <taxon>Bombardia</taxon>
    </lineage>
</organism>
<dbReference type="EMBL" id="JAULSR010000009">
    <property type="protein sequence ID" value="KAK0612292.1"/>
    <property type="molecule type" value="Genomic_DNA"/>
</dbReference>
<gene>
    <name evidence="1" type="ORF">B0T17DRAFT_620511</name>
</gene>
<keyword evidence="2" id="KW-1185">Reference proteome</keyword>
<dbReference type="AlphaFoldDB" id="A0AA39TI62"/>
<accession>A0AA39TI62</accession>